<evidence type="ECO:0000313" key="3">
    <source>
        <dbReference type="Proteomes" id="UP000784294"/>
    </source>
</evidence>
<comment type="caution">
    <text evidence="2">The sequence shown here is derived from an EMBL/GenBank/DDBJ whole genome shotgun (WGS) entry which is preliminary data.</text>
</comment>
<name>A0A3S5BZ94_9PLAT</name>
<gene>
    <name evidence="2" type="ORF">PXEA_LOCUS19062</name>
</gene>
<dbReference type="EMBL" id="CAAALY010075191">
    <property type="protein sequence ID" value="VEL25622.1"/>
    <property type="molecule type" value="Genomic_DNA"/>
</dbReference>
<dbReference type="Proteomes" id="UP000784294">
    <property type="component" value="Unassembled WGS sequence"/>
</dbReference>
<dbReference type="AlphaFoldDB" id="A0A3S5BZ94"/>
<feature type="compositionally biased region" description="Basic and acidic residues" evidence="1">
    <location>
        <begin position="1"/>
        <end position="18"/>
    </location>
</feature>
<evidence type="ECO:0000313" key="2">
    <source>
        <dbReference type="EMBL" id="VEL25622.1"/>
    </source>
</evidence>
<evidence type="ECO:0008006" key="4">
    <source>
        <dbReference type="Google" id="ProtNLM"/>
    </source>
</evidence>
<sequence>MAIMEERRKVEEEAHAAEQESQALMTAATTIQAFWRAYKTRKMQRGKRGKKGGTKKSK</sequence>
<dbReference type="Gene3D" id="1.20.5.190">
    <property type="match status" value="1"/>
</dbReference>
<proteinExistence type="predicted"/>
<dbReference type="InterPro" id="IPR000048">
    <property type="entry name" value="IQ_motif_EF-hand-BS"/>
</dbReference>
<keyword evidence="3" id="KW-1185">Reference proteome</keyword>
<dbReference type="PROSITE" id="PS50096">
    <property type="entry name" value="IQ"/>
    <property type="match status" value="1"/>
</dbReference>
<organism evidence="2 3">
    <name type="scientific">Protopolystoma xenopodis</name>
    <dbReference type="NCBI Taxonomy" id="117903"/>
    <lineage>
        <taxon>Eukaryota</taxon>
        <taxon>Metazoa</taxon>
        <taxon>Spiralia</taxon>
        <taxon>Lophotrochozoa</taxon>
        <taxon>Platyhelminthes</taxon>
        <taxon>Monogenea</taxon>
        <taxon>Polyopisthocotylea</taxon>
        <taxon>Polystomatidea</taxon>
        <taxon>Polystomatidae</taxon>
        <taxon>Protopolystoma</taxon>
    </lineage>
</organism>
<accession>A0A3S5BZ94</accession>
<protein>
    <recommendedName>
        <fullName evidence="4">Dynein regulatory complex protein 10</fullName>
    </recommendedName>
</protein>
<feature type="region of interest" description="Disordered" evidence="1">
    <location>
        <begin position="1"/>
        <end position="21"/>
    </location>
</feature>
<evidence type="ECO:0000256" key="1">
    <source>
        <dbReference type="SAM" id="MobiDB-lite"/>
    </source>
</evidence>
<dbReference type="Pfam" id="PF00612">
    <property type="entry name" value="IQ"/>
    <property type="match status" value="1"/>
</dbReference>
<reference evidence="2" key="1">
    <citation type="submission" date="2018-11" db="EMBL/GenBank/DDBJ databases">
        <authorList>
            <consortium name="Pathogen Informatics"/>
        </authorList>
    </citation>
    <scope>NUCLEOTIDE SEQUENCE</scope>
</reference>